<protein>
    <submittedName>
        <fullName evidence="1">Uncharacterized protein</fullName>
    </submittedName>
</protein>
<keyword evidence="2" id="KW-1185">Reference proteome</keyword>
<name>A0A5B7IFQ7_PORTR</name>
<reference evidence="1 2" key="1">
    <citation type="submission" date="2019-05" db="EMBL/GenBank/DDBJ databases">
        <title>Another draft genome of Portunus trituberculatus and its Hox gene families provides insights of decapod evolution.</title>
        <authorList>
            <person name="Jeong J.-H."/>
            <person name="Song I."/>
            <person name="Kim S."/>
            <person name="Choi T."/>
            <person name="Kim D."/>
            <person name="Ryu S."/>
            <person name="Kim W."/>
        </authorList>
    </citation>
    <scope>NUCLEOTIDE SEQUENCE [LARGE SCALE GENOMIC DNA]</scope>
    <source>
        <tissue evidence="1">Muscle</tissue>
    </source>
</reference>
<evidence type="ECO:0000313" key="1">
    <source>
        <dbReference type="EMBL" id="MPC80679.1"/>
    </source>
</evidence>
<proteinExistence type="predicted"/>
<dbReference type="Proteomes" id="UP000324222">
    <property type="component" value="Unassembled WGS sequence"/>
</dbReference>
<organism evidence="1 2">
    <name type="scientific">Portunus trituberculatus</name>
    <name type="common">Swimming crab</name>
    <name type="synonym">Neptunus trituberculatus</name>
    <dbReference type="NCBI Taxonomy" id="210409"/>
    <lineage>
        <taxon>Eukaryota</taxon>
        <taxon>Metazoa</taxon>
        <taxon>Ecdysozoa</taxon>
        <taxon>Arthropoda</taxon>
        <taxon>Crustacea</taxon>
        <taxon>Multicrustacea</taxon>
        <taxon>Malacostraca</taxon>
        <taxon>Eumalacostraca</taxon>
        <taxon>Eucarida</taxon>
        <taxon>Decapoda</taxon>
        <taxon>Pleocyemata</taxon>
        <taxon>Brachyura</taxon>
        <taxon>Eubrachyura</taxon>
        <taxon>Portunoidea</taxon>
        <taxon>Portunidae</taxon>
        <taxon>Portuninae</taxon>
        <taxon>Portunus</taxon>
    </lineage>
</organism>
<dbReference type="AlphaFoldDB" id="A0A5B7IFQ7"/>
<gene>
    <name evidence="1" type="ORF">E2C01_075264</name>
</gene>
<accession>A0A5B7IFQ7</accession>
<comment type="caution">
    <text evidence="1">The sequence shown here is derived from an EMBL/GenBank/DDBJ whole genome shotgun (WGS) entry which is preliminary data.</text>
</comment>
<evidence type="ECO:0000313" key="2">
    <source>
        <dbReference type="Proteomes" id="UP000324222"/>
    </source>
</evidence>
<dbReference type="EMBL" id="VSRR010054695">
    <property type="protein sequence ID" value="MPC80679.1"/>
    <property type="molecule type" value="Genomic_DNA"/>
</dbReference>
<sequence length="169" mass="17751">MRSAGRTATLLPLGRAPLAAGRLATAQVFTVPARGTSPVVRTPVASSSQRRARAAAGHARLTTDAAGAGSEGQLARYHLAPGRQETGILVPSELLTTCLCPPVDISLLCAAFLLPSDPAPLRPVLPGLCLPTAAQAETFLLRGRSSMTFVLRMQALMRSAARTRMQKKK</sequence>